<dbReference type="SMART" id="SM00829">
    <property type="entry name" value="PKS_ER"/>
    <property type="match status" value="1"/>
</dbReference>
<name>A0A5N6VXG6_9EURO</name>
<dbReference type="PANTHER" id="PTHR28208">
    <property type="entry name" value="PHOSPHATIDATE PHOSPHATASE APP1"/>
    <property type="match status" value="1"/>
</dbReference>
<dbReference type="InterPro" id="IPR052935">
    <property type="entry name" value="Mg2+_PAP"/>
</dbReference>
<accession>A0A5N6VXG6</accession>
<dbReference type="Proteomes" id="UP000325433">
    <property type="component" value="Unassembled WGS sequence"/>
</dbReference>
<gene>
    <name evidence="2" type="ORF">BDV41DRAFT_564548</name>
</gene>
<dbReference type="GO" id="GO:0008195">
    <property type="term" value="F:phosphatidate phosphatase activity"/>
    <property type="evidence" value="ECO:0007669"/>
    <property type="project" value="InterPro"/>
</dbReference>
<keyword evidence="3" id="KW-1185">Reference proteome</keyword>
<dbReference type="CDD" id="cd05289">
    <property type="entry name" value="MDR_like_2"/>
    <property type="match status" value="1"/>
</dbReference>
<protein>
    <recommendedName>
        <fullName evidence="1">Enoyl reductase (ER) domain-containing protein</fullName>
    </recommendedName>
</protein>
<dbReference type="Pfam" id="PF09949">
    <property type="entry name" value="APP1_cat"/>
    <property type="match status" value="1"/>
</dbReference>
<organism evidence="2 3">
    <name type="scientific">Aspergillus transmontanensis</name>
    <dbReference type="NCBI Taxonomy" id="1034304"/>
    <lineage>
        <taxon>Eukaryota</taxon>
        <taxon>Fungi</taxon>
        <taxon>Dikarya</taxon>
        <taxon>Ascomycota</taxon>
        <taxon>Pezizomycotina</taxon>
        <taxon>Eurotiomycetes</taxon>
        <taxon>Eurotiomycetidae</taxon>
        <taxon>Eurotiales</taxon>
        <taxon>Aspergillaceae</taxon>
        <taxon>Aspergillus</taxon>
        <taxon>Aspergillus subgen. Circumdati</taxon>
    </lineage>
</organism>
<dbReference type="PANTHER" id="PTHR28208:SF1">
    <property type="entry name" value="FILAMENT ORGANIZATION PROTEIN APP1-LIKE, PUTATIVE (AFU_ORTHOLOGUE AFUA_1G06650)-RELATED"/>
    <property type="match status" value="1"/>
</dbReference>
<dbReference type="Gene3D" id="3.90.180.10">
    <property type="entry name" value="Medium-chain alcohol dehydrogenases, catalytic domain"/>
    <property type="match status" value="1"/>
</dbReference>
<dbReference type="GO" id="GO:0016491">
    <property type="term" value="F:oxidoreductase activity"/>
    <property type="evidence" value="ECO:0007669"/>
    <property type="project" value="InterPro"/>
</dbReference>
<evidence type="ECO:0000313" key="3">
    <source>
        <dbReference type="Proteomes" id="UP000325433"/>
    </source>
</evidence>
<dbReference type="InterPro" id="IPR011032">
    <property type="entry name" value="GroES-like_sf"/>
</dbReference>
<evidence type="ECO:0000259" key="1">
    <source>
        <dbReference type="SMART" id="SM00829"/>
    </source>
</evidence>
<dbReference type="Pfam" id="PF13602">
    <property type="entry name" value="ADH_zinc_N_2"/>
    <property type="match status" value="1"/>
</dbReference>
<dbReference type="Gene3D" id="3.40.50.720">
    <property type="entry name" value="NAD(P)-binding Rossmann-like Domain"/>
    <property type="match status" value="1"/>
</dbReference>
<evidence type="ECO:0000313" key="2">
    <source>
        <dbReference type="EMBL" id="KAE8313255.1"/>
    </source>
</evidence>
<dbReference type="AlphaFoldDB" id="A0A5N6VXG6"/>
<dbReference type="InterPro" id="IPR019236">
    <property type="entry name" value="APP1_cat"/>
</dbReference>
<dbReference type="EMBL" id="ML738327">
    <property type="protein sequence ID" value="KAE8313255.1"/>
    <property type="molecule type" value="Genomic_DNA"/>
</dbReference>
<proteinExistence type="predicted"/>
<feature type="domain" description="Enoyl reductase (ER)" evidence="1">
    <location>
        <begin position="435"/>
        <end position="773"/>
    </location>
</feature>
<dbReference type="GO" id="GO:0030479">
    <property type="term" value="C:actin cortical patch"/>
    <property type="evidence" value="ECO:0007669"/>
    <property type="project" value="TreeGrafter"/>
</dbReference>
<dbReference type="InterPro" id="IPR020843">
    <property type="entry name" value="ER"/>
</dbReference>
<sequence length="777" mass="87206">MASPNAQTKHPPVIQKLERLGDRSWRRGSMLYFLTSFLWKQPSLQAVDVRQHTVWLFDNTAYLRATPSAKGLIKSWHAEVVACVFRRDSRKDMSKIVAMIADLIGLDGEIGTERETRHQITRRLQPFLYHVMPAHLMMLEIPQPNSTTIIQQLGPTNSNGISSQVVNMGSHRIADGSVVRSYLRGSRNNVAMRTYFAGPKGWLVISDIDDTIKYTKTSESTGILRTTFVEEPKPISGMPELYSHMHRELAPAWFYVSASPYNLYPFLRTFIHTHFNPGTLILRDSSWLDVSELVKSFTVNTMEYKVKQIEKIRRQFPQREVICIGDSTQKDPEAYAEIYKRHPHWIRAIWIRKVTDVPHLEDQNSPERFKAAFQGVPDQIWKVFEQPKTVFDFLPAKPFSTTMDEQTFVPGTMRALYHRPASTAITDLTALDAPRVDSGIIFDTDFPVPKPAANQYLIKVQTAAFSHDGLRLARTLHPSKSIPQIPLHNYCGIVICTPTQDHNKPDGPKFKIADTVFGLISNTRDGAAADYTVATEDEIALKPKNISAAEASTIPGPALTAWQALFTYGGLDPSDTRHKLRILVTNARDNEVAAQALQLLRAKSLFPHHRPWICTTCSCPEHDDFLRDKIKVDEVIDAALPLPQDFDLAKIFRKNKWEPVDIILDCAGEQMFNLAHSSDVVKNNGIVLTAVDDTAVQNKTADREAQNQKQGLFSRFVALKPDGKALTRIAELVEEGSIRGRVQCLVDLAHGVDVLASEAAGAGGGRRGGMMVFRVNI</sequence>
<dbReference type="SUPFAM" id="SSF51735">
    <property type="entry name" value="NAD(P)-binding Rossmann-fold domains"/>
    <property type="match status" value="1"/>
</dbReference>
<reference evidence="3" key="1">
    <citation type="submission" date="2019-04" db="EMBL/GenBank/DDBJ databases">
        <title>Friends and foes A comparative genomics studyof 23 Aspergillus species from section Flavi.</title>
        <authorList>
            <consortium name="DOE Joint Genome Institute"/>
            <person name="Kjaerbolling I."/>
            <person name="Vesth T."/>
            <person name="Frisvad J.C."/>
            <person name="Nybo J.L."/>
            <person name="Theobald S."/>
            <person name="Kildgaard S."/>
            <person name="Isbrandt T."/>
            <person name="Kuo A."/>
            <person name="Sato A."/>
            <person name="Lyhne E.K."/>
            <person name="Kogle M.E."/>
            <person name="Wiebenga A."/>
            <person name="Kun R.S."/>
            <person name="Lubbers R.J."/>
            <person name="Makela M.R."/>
            <person name="Barry K."/>
            <person name="Chovatia M."/>
            <person name="Clum A."/>
            <person name="Daum C."/>
            <person name="Haridas S."/>
            <person name="He G."/>
            <person name="LaButti K."/>
            <person name="Lipzen A."/>
            <person name="Mondo S."/>
            <person name="Riley R."/>
            <person name="Salamov A."/>
            <person name="Simmons B.A."/>
            <person name="Magnuson J.K."/>
            <person name="Henrissat B."/>
            <person name="Mortensen U.H."/>
            <person name="Larsen T.O."/>
            <person name="Devries R.P."/>
            <person name="Grigoriev I.V."/>
            <person name="Machida M."/>
            <person name="Baker S.E."/>
            <person name="Andersen M.R."/>
        </authorList>
    </citation>
    <scope>NUCLEOTIDE SEQUENCE [LARGE SCALE GENOMIC DNA]</scope>
    <source>
        <strain evidence="3">CBS 130015</strain>
    </source>
</reference>
<dbReference type="InterPro" id="IPR036291">
    <property type="entry name" value="NAD(P)-bd_dom_sf"/>
</dbReference>
<dbReference type="SUPFAM" id="SSF50129">
    <property type="entry name" value="GroES-like"/>
    <property type="match status" value="1"/>
</dbReference>